<evidence type="ECO:0000256" key="2">
    <source>
        <dbReference type="SAM" id="Phobius"/>
    </source>
</evidence>
<keyword evidence="2" id="KW-1133">Transmembrane helix</keyword>
<keyword evidence="4" id="KW-1185">Reference proteome</keyword>
<feature type="transmembrane region" description="Helical" evidence="2">
    <location>
        <begin position="12"/>
        <end position="33"/>
    </location>
</feature>
<gene>
    <name evidence="3" type="ORF">FRACYDRAFT_244065</name>
</gene>
<dbReference type="Gene3D" id="3.40.50.300">
    <property type="entry name" value="P-loop containing nucleotide triphosphate hydrolases"/>
    <property type="match status" value="1"/>
</dbReference>
<dbReference type="KEGG" id="fcy:FRACYDRAFT_244065"/>
<dbReference type="OrthoDB" id="42643at2759"/>
<evidence type="ECO:0000256" key="1">
    <source>
        <dbReference type="SAM" id="MobiDB-lite"/>
    </source>
</evidence>
<name>A0A1E7F3N2_9STRA</name>
<dbReference type="InterPro" id="IPR027417">
    <property type="entry name" value="P-loop_NTPase"/>
</dbReference>
<keyword evidence="2" id="KW-0472">Membrane</keyword>
<evidence type="ECO:0000313" key="4">
    <source>
        <dbReference type="Proteomes" id="UP000095751"/>
    </source>
</evidence>
<feature type="region of interest" description="Disordered" evidence="1">
    <location>
        <begin position="146"/>
        <end position="181"/>
    </location>
</feature>
<feature type="compositionally biased region" description="Low complexity" evidence="1">
    <location>
        <begin position="71"/>
        <end position="88"/>
    </location>
</feature>
<proteinExistence type="predicted"/>
<protein>
    <submittedName>
        <fullName evidence="3">Uncharacterized protein</fullName>
    </submittedName>
</protein>
<dbReference type="InParanoid" id="A0A1E7F3N2"/>
<evidence type="ECO:0000313" key="3">
    <source>
        <dbReference type="EMBL" id="OEU12791.1"/>
    </source>
</evidence>
<feature type="compositionally biased region" description="Basic and acidic residues" evidence="1">
    <location>
        <begin position="101"/>
        <end position="110"/>
    </location>
</feature>
<feature type="region of interest" description="Disordered" evidence="1">
    <location>
        <begin position="71"/>
        <end position="110"/>
    </location>
</feature>
<reference evidence="3 4" key="1">
    <citation type="submission" date="2016-09" db="EMBL/GenBank/DDBJ databases">
        <title>Extensive genetic diversity and differential bi-allelic expression allows diatom success in the polar Southern Ocean.</title>
        <authorList>
            <consortium name="DOE Joint Genome Institute"/>
            <person name="Mock T."/>
            <person name="Otillar R.P."/>
            <person name="Strauss J."/>
            <person name="Dupont C."/>
            <person name="Frickenhaus S."/>
            <person name="Maumus F."/>
            <person name="Mcmullan M."/>
            <person name="Sanges R."/>
            <person name="Schmutz J."/>
            <person name="Toseland A."/>
            <person name="Valas R."/>
            <person name="Veluchamy A."/>
            <person name="Ward B.J."/>
            <person name="Allen A."/>
            <person name="Barry K."/>
            <person name="Falciatore A."/>
            <person name="Ferrante M."/>
            <person name="Fortunato A.E."/>
            <person name="Gloeckner G."/>
            <person name="Gruber A."/>
            <person name="Hipkin R."/>
            <person name="Janech M."/>
            <person name="Kroth P."/>
            <person name="Leese F."/>
            <person name="Lindquist E."/>
            <person name="Lyon B.R."/>
            <person name="Martin J."/>
            <person name="Mayer C."/>
            <person name="Parker M."/>
            <person name="Quesneville H."/>
            <person name="Raymond J."/>
            <person name="Uhlig C."/>
            <person name="Valentin K.U."/>
            <person name="Worden A.Z."/>
            <person name="Armbrust E.V."/>
            <person name="Bowler C."/>
            <person name="Green B."/>
            <person name="Moulton V."/>
            <person name="Van Oosterhout C."/>
            <person name="Grigoriev I."/>
        </authorList>
    </citation>
    <scope>NUCLEOTIDE SEQUENCE [LARGE SCALE GENOMIC DNA]</scope>
    <source>
        <strain evidence="3 4">CCMP1102</strain>
    </source>
</reference>
<dbReference type="AlphaFoldDB" id="A0A1E7F3N2"/>
<dbReference type="EMBL" id="KV784364">
    <property type="protein sequence ID" value="OEU12791.1"/>
    <property type="molecule type" value="Genomic_DNA"/>
</dbReference>
<feature type="compositionally biased region" description="Polar residues" evidence="1">
    <location>
        <begin position="89"/>
        <end position="98"/>
    </location>
</feature>
<sequence>MITSVIGRRPPRLSIECIMIIAVTFMAVALITLHPSSNEQHEEHLLFIPDYEQHQKQQQHQQQQQRVLIVSSKNVTNSSSSSRRSISSNAMSMPSPYTATKIEDPTNESESKISKRTFLFVHVGKAGGSTIANNIRPLCQRKQNRESILQEKQFDKKRQQKEKEEREKKGGNGRQQKQNPFQLQMHNQFRTKNIPCLNNLNKQQSSNNEMILSSSSNSIIGYMHMNKKEYCDRNSDYGIKESNTFLVPIRDPISRLISAYNYHHPDNHHSRITCEQIQDRKTKILELNSNNPNNSISNSNSNSNNKYTYKMQISMVRLDLFYCQCFPTIYDLINIFNTSTNNNNSTSSDISYDNDTTISCKEMAELVIRGRSSVIIDDALNDNDNSNETTALLLKADNQYDIDLINDRKHSVMYYIGHITLNYGYYYRRTIQKYPTKDIVVIRCEDIWNDLQNIEYNLMNGNTTINGIDTGHTSQIHGSNNYKRNDTTLSLDEIQTLCCAIPTEIKIYKEVIQKSINLSNDEKQKSIQVINDKCGNLIDLC</sequence>
<dbReference type="Proteomes" id="UP000095751">
    <property type="component" value="Unassembled WGS sequence"/>
</dbReference>
<feature type="compositionally biased region" description="Basic and acidic residues" evidence="1">
    <location>
        <begin position="146"/>
        <end position="170"/>
    </location>
</feature>
<organism evidence="3 4">
    <name type="scientific">Fragilariopsis cylindrus CCMP1102</name>
    <dbReference type="NCBI Taxonomy" id="635003"/>
    <lineage>
        <taxon>Eukaryota</taxon>
        <taxon>Sar</taxon>
        <taxon>Stramenopiles</taxon>
        <taxon>Ochrophyta</taxon>
        <taxon>Bacillariophyta</taxon>
        <taxon>Bacillariophyceae</taxon>
        <taxon>Bacillariophycidae</taxon>
        <taxon>Bacillariales</taxon>
        <taxon>Bacillariaceae</taxon>
        <taxon>Fragilariopsis</taxon>
    </lineage>
</organism>
<accession>A0A1E7F3N2</accession>
<keyword evidence="2" id="KW-0812">Transmembrane</keyword>